<name>A0A0D2GBP2_9BACT</name>
<dbReference type="AlphaFoldDB" id="A0A0D2GBP2"/>
<dbReference type="EMBL" id="AZAC01000034">
    <property type="protein sequence ID" value="KIX12317.1"/>
    <property type="molecule type" value="Genomic_DNA"/>
</dbReference>
<evidence type="ECO:0000313" key="5">
    <source>
        <dbReference type="Proteomes" id="UP000032233"/>
    </source>
</evidence>
<feature type="domain" description="HDOD" evidence="3">
    <location>
        <begin position="166"/>
        <end position="357"/>
    </location>
</feature>
<dbReference type="Pfam" id="PF00072">
    <property type="entry name" value="Response_reg"/>
    <property type="match status" value="1"/>
</dbReference>
<protein>
    <recommendedName>
        <fullName evidence="6">HDOD domain-containing protein</fullName>
    </recommendedName>
</protein>
<dbReference type="Pfam" id="PF08668">
    <property type="entry name" value="HDOD"/>
    <property type="match status" value="1"/>
</dbReference>
<evidence type="ECO:0000313" key="4">
    <source>
        <dbReference type="EMBL" id="KIX12317.1"/>
    </source>
</evidence>
<reference evidence="4 5" key="1">
    <citation type="submission" date="2013-11" db="EMBL/GenBank/DDBJ databases">
        <title>Metagenomic analysis of a methanogenic consortium involved in long chain n-alkane degradation.</title>
        <authorList>
            <person name="Davidova I.A."/>
            <person name="Callaghan A.V."/>
            <person name="Wawrik B."/>
            <person name="Pruitt S."/>
            <person name="Marks C."/>
            <person name="Duncan K.E."/>
            <person name="Suflita J.M."/>
        </authorList>
    </citation>
    <scope>NUCLEOTIDE SEQUENCE [LARGE SCALE GENOMIC DNA]</scope>
    <source>
        <strain evidence="4 5">SPR</strain>
    </source>
</reference>
<organism evidence="4 5">
    <name type="scientific">Dethiosulfatarculus sandiegensis</name>
    <dbReference type="NCBI Taxonomy" id="1429043"/>
    <lineage>
        <taxon>Bacteria</taxon>
        <taxon>Pseudomonadati</taxon>
        <taxon>Thermodesulfobacteriota</taxon>
        <taxon>Desulfarculia</taxon>
        <taxon>Desulfarculales</taxon>
        <taxon>Desulfarculaceae</taxon>
        <taxon>Dethiosulfatarculus</taxon>
    </lineage>
</organism>
<dbReference type="GO" id="GO:0000160">
    <property type="term" value="P:phosphorelay signal transduction system"/>
    <property type="evidence" value="ECO:0007669"/>
    <property type="project" value="InterPro"/>
</dbReference>
<evidence type="ECO:0008006" key="6">
    <source>
        <dbReference type="Google" id="ProtNLM"/>
    </source>
</evidence>
<dbReference type="SUPFAM" id="SSF52172">
    <property type="entry name" value="CheY-like"/>
    <property type="match status" value="1"/>
</dbReference>
<dbReference type="Gene3D" id="1.10.3210.10">
    <property type="entry name" value="Hypothetical protein af1432"/>
    <property type="match status" value="1"/>
</dbReference>
<proteinExistence type="predicted"/>
<evidence type="ECO:0000259" key="3">
    <source>
        <dbReference type="PROSITE" id="PS51833"/>
    </source>
</evidence>
<evidence type="ECO:0000256" key="1">
    <source>
        <dbReference type="PROSITE-ProRule" id="PRU00169"/>
    </source>
</evidence>
<dbReference type="SMART" id="SM00448">
    <property type="entry name" value="REC"/>
    <property type="match status" value="1"/>
</dbReference>
<dbReference type="InParanoid" id="A0A0D2GBP2"/>
<dbReference type="OrthoDB" id="9803649at2"/>
<dbReference type="InterPro" id="IPR052340">
    <property type="entry name" value="RNase_Y/CdgJ"/>
</dbReference>
<dbReference type="InterPro" id="IPR013976">
    <property type="entry name" value="HDOD"/>
</dbReference>
<dbReference type="SUPFAM" id="SSF109604">
    <property type="entry name" value="HD-domain/PDEase-like"/>
    <property type="match status" value="1"/>
</dbReference>
<comment type="caution">
    <text evidence="4">The sequence shown here is derived from an EMBL/GenBank/DDBJ whole genome shotgun (WGS) entry which is preliminary data.</text>
</comment>
<feature type="domain" description="Response regulatory" evidence="2">
    <location>
        <begin position="2"/>
        <end position="125"/>
    </location>
</feature>
<gene>
    <name evidence="4" type="ORF">X474_20520</name>
</gene>
<dbReference type="PROSITE" id="PS51833">
    <property type="entry name" value="HDOD"/>
    <property type="match status" value="1"/>
</dbReference>
<dbReference type="RefSeq" id="WP_044350966.1">
    <property type="nucleotide sequence ID" value="NZ_AZAC01000034.1"/>
</dbReference>
<dbReference type="InterPro" id="IPR001789">
    <property type="entry name" value="Sig_transdc_resp-reg_receiver"/>
</dbReference>
<dbReference type="PROSITE" id="PS50110">
    <property type="entry name" value="RESPONSE_REGULATORY"/>
    <property type="match status" value="1"/>
</dbReference>
<dbReference type="STRING" id="1429043.X474_20520"/>
<dbReference type="Gene3D" id="3.40.50.2300">
    <property type="match status" value="1"/>
</dbReference>
<sequence length="428" mass="47764">MRILVVDDDLVSRKNLHFYLSPYGWCRAVDNGFEALELLKGASGAGNRFDLVVLDLLLPEKSGLEVLVELRAAEEKIGGPHTKVIIISSKADQDSFLKCVQAGCDDYVVKPFEKKTLEAKMKRLGFFHPADDHTRHLICRSQVSQAQKVDLGVHLFKLLEQGKLSLPSPPDIFIRFRELMAKQASGALVADLLKQDASVSLKLISVSNSLQYRGVSENTTVEQAIRRLGMAATRKYVYLICGQSMYAMSSKRYDEQIKQIWRHSVVCAHGCEVLSECLGVNSTVDPFTLGILHDIGKLALIQFVDKLEQNQTLPDLVDEEELNEILARHHGSFGEVLLKKWGFPRVFTEAARLHQKPPQDASSEAWLVWGAEQLCFSLERGYDGPLVTLPESVIALGLDIGTFMQAQKEMKSRLELSLGALEDESQRG</sequence>
<accession>A0A0D2GBP2</accession>
<feature type="modified residue" description="4-aspartylphosphate" evidence="1">
    <location>
        <position position="55"/>
    </location>
</feature>
<dbReference type="InterPro" id="IPR011006">
    <property type="entry name" value="CheY-like_superfamily"/>
</dbReference>
<keyword evidence="5" id="KW-1185">Reference proteome</keyword>
<dbReference type="CDD" id="cd17546">
    <property type="entry name" value="REC_hyHK_CKI1_RcsC-like"/>
    <property type="match status" value="1"/>
</dbReference>
<dbReference type="PANTHER" id="PTHR33525">
    <property type="match status" value="1"/>
</dbReference>
<dbReference type="Proteomes" id="UP000032233">
    <property type="component" value="Unassembled WGS sequence"/>
</dbReference>
<evidence type="ECO:0000259" key="2">
    <source>
        <dbReference type="PROSITE" id="PS50110"/>
    </source>
</evidence>
<keyword evidence="1" id="KW-0597">Phosphoprotein</keyword>
<dbReference type="PANTHER" id="PTHR33525:SF3">
    <property type="entry name" value="RIBONUCLEASE Y"/>
    <property type="match status" value="1"/>
</dbReference>